<evidence type="ECO:0000256" key="3">
    <source>
        <dbReference type="ARBA" id="ARBA00022898"/>
    </source>
</evidence>
<dbReference type="EMBL" id="CP000885">
    <property type="protein sequence ID" value="ABX40842.1"/>
    <property type="molecule type" value="Genomic_DNA"/>
</dbReference>
<accession>A9KHH5</accession>
<dbReference type="PANTHER" id="PTHR43525:SF1">
    <property type="entry name" value="PROTEIN MALY"/>
    <property type="match status" value="1"/>
</dbReference>
<keyword evidence="4" id="KW-0456">Lyase</keyword>
<dbReference type="GO" id="GO:0008483">
    <property type="term" value="F:transaminase activity"/>
    <property type="evidence" value="ECO:0007669"/>
    <property type="project" value="UniProtKB-KW"/>
</dbReference>
<dbReference type="eggNOG" id="COG1168">
    <property type="taxonomic scope" value="Bacteria"/>
</dbReference>
<keyword evidence="7" id="KW-0808">Transferase</keyword>
<evidence type="ECO:0000259" key="6">
    <source>
        <dbReference type="Pfam" id="PF00155"/>
    </source>
</evidence>
<dbReference type="InterPro" id="IPR015422">
    <property type="entry name" value="PyrdxlP-dep_Trfase_small"/>
</dbReference>
<proteinExistence type="inferred from homology"/>
<keyword evidence="3" id="KW-0663">Pyridoxal phosphate</keyword>
<dbReference type="GO" id="GO:0030170">
    <property type="term" value="F:pyridoxal phosphate binding"/>
    <property type="evidence" value="ECO:0007669"/>
    <property type="project" value="InterPro"/>
</dbReference>
<evidence type="ECO:0000256" key="1">
    <source>
        <dbReference type="ARBA" id="ARBA00001933"/>
    </source>
</evidence>
<dbReference type="GO" id="GO:0047804">
    <property type="term" value="F:cysteine-S-conjugate beta-lyase activity"/>
    <property type="evidence" value="ECO:0007669"/>
    <property type="project" value="UniProtKB-EC"/>
</dbReference>
<reference evidence="8" key="1">
    <citation type="submission" date="2007-11" db="EMBL/GenBank/DDBJ databases">
        <title>Complete genome sequence of Clostridium phytofermentans ISDg.</title>
        <authorList>
            <person name="Leschine S.B."/>
            <person name="Warnick T.A."/>
            <person name="Blanchard J.L."/>
            <person name="Schnell D.J."/>
            <person name="Petit E.L."/>
            <person name="LaTouf W.G."/>
            <person name="Copeland A."/>
            <person name="Lucas S."/>
            <person name="Lapidus A."/>
            <person name="Barry K."/>
            <person name="Glavina del Rio T."/>
            <person name="Dalin E."/>
            <person name="Tice H."/>
            <person name="Pitluck S."/>
            <person name="Kiss H."/>
            <person name="Brettin T."/>
            <person name="Bruce D."/>
            <person name="Detter J.C."/>
            <person name="Han C."/>
            <person name="Kuske C."/>
            <person name="Schmutz J."/>
            <person name="Larimer F."/>
            <person name="Land M."/>
            <person name="Hauser L."/>
            <person name="Kyrpides N."/>
            <person name="Kim E.A."/>
            <person name="Richardson P."/>
        </authorList>
    </citation>
    <scope>NUCLEOTIDE SEQUENCE [LARGE SCALE GENOMIC DNA]</scope>
    <source>
        <strain evidence="8">ATCC 700394 / DSM 18823 / ISDg</strain>
    </source>
</reference>
<dbReference type="InterPro" id="IPR015421">
    <property type="entry name" value="PyrdxlP-dep_Trfase_major"/>
</dbReference>
<dbReference type="STRING" id="357809.Cphy_0455"/>
<sequence>MSKYNFDKWIERAGTNCVKYDFAKESGYSGEELSLWVADMDFETVPEITEALVERAKHGIYGYTMPKEDYWNTVISYMEKEHNYKTKIEWYVNAPGIVFAIALAIRALTKEGDSVIIQRPVYHPFTRMVEANNRKLINSPLKEVMLNGSIHYEMDLIDFEEKIKRHNVKLFILCNPHNPVGRVWTKDELIAIGEICRRNGVVVVSDEIHFDFVYPGFTHTCFASISKEFEDMTITCTSPTKTFNLAGLQISNVIIENQEIREKVSEEIKKSGYDEPNIFGMVACKAAYEFGKPWLEELNEYLLGNLKFVREFVKEHLPKISLIEPEGTYLTWLDFRAYQLTKDELEQKIVKEAKLRLNAGSMFGEEGEGFARVNIATPRAYLEKAMKQLEQAFVDLR</sequence>
<dbReference type="InterPro" id="IPR015424">
    <property type="entry name" value="PyrdxlP-dep_Trfase"/>
</dbReference>
<dbReference type="EC" id="4.4.1.13" evidence="2"/>
<feature type="domain" description="Aminotransferase class I/classII large" evidence="6">
    <location>
        <begin position="35"/>
        <end position="388"/>
    </location>
</feature>
<dbReference type="NCBIfam" id="TIGR04350">
    <property type="entry name" value="C_S_lyase_PatB"/>
    <property type="match status" value="1"/>
</dbReference>
<dbReference type="InterPro" id="IPR051798">
    <property type="entry name" value="Class-II_PLP-Dep_Aminotrans"/>
</dbReference>
<dbReference type="KEGG" id="cpy:Cphy_0455"/>
<dbReference type="InterPro" id="IPR027619">
    <property type="entry name" value="C-S_lyase_PatB-like"/>
</dbReference>
<dbReference type="HOGENOM" id="CLU_017584_15_0_9"/>
<evidence type="ECO:0000256" key="5">
    <source>
        <dbReference type="ARBA" id="ARBA00037974"/>
    </source>
</evidence>
<dbReference type="PANTHER" id="PTHR43525">
    <property type="entry name" value="PROTEIN MALY"/>
    <property type="match status" value="1"/>
</dbReference>
<dbReference type="Proteomes" id="UP000000370">
    <property type="component" value="Chromosome"/>
</dbReference>
<evidence type="ECO:0000313" key="7">
    <source>
        <dbReference type="EMBL" id="ABX40842.1"/>
    </source>
</evidence>
<keyword evidence="8" id="KW-1185">Reference proteome</keyword>
<comment type="similarity">
    <text evidence="5">Belongs to the class-II pyridoxal-phosphate-dependent aminotransferase family. MalY/PatB cystathionine beta-lyase subfamily.</text>
</comment>
<dbReference type="OrthoDB" id="9802872at2"/>
<dbReference type="Gene3D" id="3.90.1150.10">
    <property type="entry name" value="Aspartate Aminotransferase, domain 1"/>
    <property type="match status" value="1"/>
</dbReference>
<dbReference type="SUPFAM" id="SSF53383">
    <property type="entry name" value="PLP-dependent transferases"/>
    <property type="match status" value="1"/>
</dbReference>
<dbReference type="Gene3D" id="3.40.640.10">
    <property type="entry name" value="Type I PLP-dependent aspartate aminotransferase-like (Major domain)"/>
    <property type="match status" value="1"/>
</dbReference>
<organism evidence="7 8">
    <name type="scientific">Lachnoclostridium phytofermentans (strain ATCC 700394 / DSM 18823 / ISDg)</name>
    <name type="common">Clostridium phytofermentans</name>
    <dbReference type="NCBI Taxonomy" id="357809"/>
    <lineage>
        <taxon>Bacteria</taxon>
        <taxon>Bacillati</taxon>
        <taxon>Bacillota</taxon>
        <taxon>Clostridia</taxon>
        <taxon>Lachnospirales</taxon>
        <taxon>Lachnospiraceae</taxon>
    </lineage>
</organism>
<dbReference type="Pfam" id="PF00155">
    <property type="entry name" value="Aminotran_1_2"/>
    <property type="match status" value="1"/>
</dbReference>
<protein>
    <recommendedName>
        <fullName evidence="2">cysteine-S-conjugate beta-lyase</fullName>
        <ecNumber evidence="2">4.4.1.13</ecNumber>
    </recommendedName>
</protein>
<evidence type="ECO:0000256" key="2">
    <source>
        <dbReference type="ARBA" id="ARBA00012224"/>
    </source>
</evidence>
<dbReference type="RefSeq" id="WP_012198486.1">
    <property type="nucleotide sequence ID" value="NC_010001.1"/>
</dbReference>
<evidence type="ECO:0000256" key="4">
    <source>
        <dbReference type="ARBA" id="ARBA00023239"/>
    </source>
</evidence>
<dbReference type="AlphaFoldDB" id="A9KHH5"/>
<keyword evidence="7" id="KW-0032">Aminotransferase</keyword>
<gene>
    <name evidence="7" type="ordered locus">Cphy_0455</name>
</gene>
<dbReference type="CDD" id="cd00609">
    <property type="entry name" value="AAT_like"/>
    <property type="match status" value="1"/>
</dbReference>
<name>A9KHH5_LACP7</name>
<dbReference type="InterPro" id="IPR004839">
    <property type="entry name" value="Aminotransferase_I/II_large"/>
</dbReference>
<evidence type="ECO:0000313" key="8">
    <source>
        <dbReference type="Proteomes" id="UP000000370"/>
    </source>
</evidence>
<comment type="cofactor">
    <cofactor evidence="1">
        <name>pyridoxal 5'-phosphate</name>
        <dbReference type="ChEBI" id="CHEBI:597326"/>
    </cofactor>
</comment>